<dbReference type="PROSITE" id="PS00211">
    <property type="entry name" value="ABC_TRANSPORTER_1"/>
    <property type="match status" value="1"/>
</dbReference>
<keyword evidence="4 10" id="KW-0812">Transmembrane</keyword>
<dbReference type="AlphaFoldDB" id="A0A117KVU9"/>
<keyword evidence="6 13" id="KW-0067">ATP-binding</keyword>
<proteinExistence type="predicted"/>
<dbReference type="EMBL" id="DOLB01000025">
    <property type="protein sequence ID" value="HBT48472.1"/>
    <property type="molecule type" value="Genomic_DNA"/>
</dbReference>
<accession>A0A117KVU9</accession>
<dbReference type="InterPro" id="IPR003593">
    <property type="entry name" value="AAA+_ATPase"/>
</dbReference>
<keyword evidence="3" id="KW-1003">Cell membrane</keyword>
<name>A0A117KVU9_9THEO</name>
<sequence>MRKDKKIDSKMPPIPHMGRGGGPRALVRGAEKAKDFKGTMKKFIKYLSEYKISIITVILLAILSTSFSIAGPKILSKAITKIFEGVMNRITGQGSGIDFEYIGRIILILIGLYGLSALFGYLQGLIMSGVAMKVTYKFRREISEKINRLPLKYFEGTNQGEILSRITNDVDTITQTLNQSLTQIITSVTTVIGVLIMMLTINWLMTLVALLIIPLSSLVIAFIVKYSQKYFREQQDYLGHVNGHVEEMYGGHHIVKAFNGEKKSIAKFDELNSTWYDAAWKSQFLTGVMMPLMNVIGNLGYVAVTVLGSWLVIKNAIEVGDIQAFIQYIRSFTQPIAQIANISNILQQTAACAERVFEFLEEEEEVPDNPKPIKLEDIKGDVEFRNVKFGYRPDKIVINNFSAKIKAGQKVAIVGPTGAGKTTIVKLLMRFYDVNEGAILIDGHDIREFSREDLRSLFGMVLQDTWLYNGTIMDNIRYGRLDATDEEVIKAAKAAHVHSFVKSLPGGYNMMINEESTNISQGQKQLITIARAILKDPKILILDEATSSVDTLTEIQIQKAMDYLMKGRTSFIIAHRLSTIKDADLILVMDHGDIVEQGTHEELLKKGGFYAKLYNSQFEREEEQLVS</sequence>
<dbReference type="PANTHER" id="PTHR43394:SF1">
    <property type="entry name" value="ATP-BINDING CASSETTE SUB-FAMILY B MEMBER 10, MITOCHONDRIAL"/>
    <property type="match status" value="1"/>
</dbReference>
<evidence type="ECO:0000256" key="2">
    <source>
        <dbReference type="ARBA" id="ARBA00022448"/>
    </source>
</evidence>
<dbReference type="GO" id="GO:0016887">
    <property type="term" value="F:ATP hydrolysis activity"/>
    <property type="evidence" value="ECO:0007669"/>
    <property type="project" value="InterPro"/>
</dbReference>
<evidence type="ECO:0000256" key="7">
    <source>
        <dbReference type="ARBA" id="ARBA00022989"/>
    </source>
</evidence>
<evidence type="ECO:0000256" key="10">
    <source>
        <dbReference type="SAM" id="Phobius"/>
    </source>
</evidence>
<feature type="transmembrane region" description="Helical" evidence="10">
    <location>
        <begin position="207"/>
        <end position="224"/>
    </location>
</feature>
<dbReference type="Pfam" id="PF00005">
    <property type="entry name" value="ABC_tran"/>
    <property type="match status" value="1"/>
</dbReference>
<dbReference type="InterPro" id="IPR036640">
    <property type="entry name" value="ABC1_TM_sf"/>
</dbReference>
<dbReference type="Gene3D" id="3.40.50.300">
    <property type="entry name" value="P-loop containing nucleotide triphosphate hydrolases"/>
    <property type="match status" value="1"/>
</dbReference>
<evidence type="ECO:0000256" key="8">
    <source>
        <dbReference type="ARBA" id="ARBA00023136"/>
    </source>
</evidence>
<feature type="region of interest" description="Disordered" evidence="9">
    <location>
        <begin position="1"/>
        <end position="22"/>
    </location>
</feature>
<feature type="domain" description="ABC transmembrane type-1" evidence="12">
    <location>
        <begin position="55"/>
        <end position="348"/>
    </location>
</feature>
<dbReference type="GO" id="GO:0005886">
    <property type="term" value="C:plasma membrane"/>
    <property type="evidence" value="ECO:0007669"/>
    <property type="project" value="UniProtKB-SubCell"/>
</dbReference>
<feature type="transmembrane region" description="Helical" evidence="10">
    <location>
        <begin position="50"/>
        <end position="70"/>
    </location>
</feature>
<gene>
    <name evidence="13" type="ORF">DEA61_01130</name>
</gene>
<dbReference type="PROSITE" id="PS50893">
    <property type="entry name" value="ABC_TRANSPORTER_2"/>
    <property type="match status" value="1"/>
</dbReference>
<dbReference type="Gene3D" id="1.20.1560.10">
    <property type="entry name" value="ABC transporter type 1, transmembrane domain"/>
    <property type="match status" value="1"/>
</dbReference>
<dbReference type="PROSITE" id="PS50929">
    <property type="entry name" value="ABC_TM1F"/>
    <property type="match status" value="1"/>
</dbReference>
<dbReference type="InterPro" id="IPR003439">
    <property type="entry name" value="ABC_transporter-like_ATP-bd"/>
</dbReference>
<evidence type="ECO:0000256" key="3">
    <source>
        <dbReference type="ARBA" id="ARBA00022475"/>
    </source>
</evidence>
<evidence type="ECO:0000313" key="14">
    <source>
        <dbReference type="Proteomes" id="UP000264445"/>
    </source>
</evidence>
<dbReference type="GO" id="GO:0015421">
    <property type="term" value="F:ABC-type oligopeptide transporter activity"/>
    <property type="evidence" value="ECO:0007669"/>
    <property type="project" value="TreeGrafter"/>
</dbReference>
<dbReference type="InterPro" id="IPR027417">
    <property type="entry name" value="P-loop_NTPase"/>
</dbReference>
<feature type="transmembrane region" description="Helical" evidence="10">
    <location>
        <begin position="101"/>
        <end position="122"/>
    </location>
</feature>
<evidence type="ECO:0000259" key="11">
    <source>
        <dbReference type="PROSITE" id="PS50893"/>
    </source>
</evidence>
<dbReference type="Pfam" id="PF00664">
    <property type="entry name" value="ABC_membrane"/>
    <property type="match status" value="1"/>
</dbReference>
<dbReference type="CDD" id="cd18547">
    <property type="entry name" value="ABC_6TM_Tm288_like"/>
    <property type="match status" value="1"/>
</dbReference>
<evidence type="ECO:0000259" key="12">
    <source>
        <dbReference type="PROSITE" id="PS50929"/>
    </source>
</evidence>
<dbReference type="FunFam" id="3.40.50.300:FF:000287">
    <property type="entry name" value="Multidrug ABC transporter ATP-binding protein"/>
    <property type="match status" value="1"/>
</dbReference>
<keyword evidence="5" id="KW-0547">Nucleotide-binding</keyword>
<keyword evidence="8 10" id="KW-0472">Membrane</keyword>
<feature type="domain" description="ABC transporter" evidence="11">
    <location>
        <begin position="382"/>
        <end position="616"/>
    </location>
</feature>
<evidence type="ECO:0000313" key="13">
    <source>
        <dbReference type="EMBL" id="HBT48472.1"/>
    </source>
</evidence>
<dbReference type="SUPFAM" id="SSF90123">
    <property type="entry name" value="ABC transporter transmembrane region"/>
    <property type="match status" value="1"/>
</dbReference>
<protein>
    <submittedName>
        <fullName evidence="13">Multidrug ABC transporter ATP-binding protein</fullName>
    </submittedName>
</protein>
<organism evidence="13 14">
    <name type="scientific">Caldanaerobacter subterraneus</name>
    <dbReference type="NCBI Taxonomy" id="911092"/>
    <lineage>
        <taxon>Bacteria</taxon>
        <taxon>Bacillati</taxon>
        <taxon>Bacillota</taxon>
        <taxon>Clostridia</taxon>
        <taxon>Thermoanaerobacterales</taxon>
        <taxon>Thermoanaerobacteraceae</taxon>
        <taxon>Caldanaerobacter</taxon>
    </lineage>
</organism>
<evidence type="ECO:0000256" key="9">
    <source>
        <dbReference type="SAM" id="MobiDB-lite"/>
    </source>
</evidence>
<dbReference type="SUPFAM" id="SSF52540">
    <property type="entry name" value="P-loop containing nucleoside triphosphate hydrolases"/>
    <property type="match status" value="1"/>
</dbReference>
<dbReference type="SMART" id="SM00382">
    <property type="entry name" value="AAA"/>
    <property type="match status" value="1"/>
</dbReference>
<evidence type="ECO:0000256" key="5">
    <source>
        <dbReference type="ARBA" id="ARBA00022741"/>
    </source>
</evidence>
<comment type="caution">
    <text evidence="13">The sequence shown here is derived from an EMBL/GenBank/DDBJ whole genome shotgun (WGS) entry which is preliminary data.</text>
</comment>
<dbReference type="InterPro" id="IPR039421">
    <property type="entry name" value="Type_1_exporter"/>
</dbReference>
<evidence type="ECO:0000256" key="1">
    <source>
        <dbReference type="ARBA" id="ARBA00004651"/>
    </source>
</evidence>
<evidence type="ECO:0000256" key="4">
    <source>
        <dbReference type="ARBA" id="ARBA00022692"/>
    </source>
</evidence>
<dbReference type="PANTHER" id="PTHR43394">
    <property type="entry name" value="ATP-DEPENDENT PERMEASE MDL1, MITOCHONDRIAL"/>
    <property type="match status" value="1"/>
</dbReference>
<keyword evidence="2" id="KW-0813">Transport</keyword>
<evidence type="ECO:0000256" key="6">
    <source>
        <dbReference type="ARBA" id="ARBA00022840"/>
    </source>
</evidence>
<dbReference type="FunFam" id="1.20.1560.10:FF:000011">
    <property type="entry name" value="Multidrug ABC transporter ATP-binding protein"/>
    <property type="match status" value="1"/>
</dbReference>
<feature type="transmembrane region" description="Helical" evidence="10">
    <location>
        <begin position="292"/>
        <end position="313"/>
    </location>
</feature>
<comment type="subcellular location">
    <subcellularLocation>
        <location evidence="1">Cell membrane</location>
        <topology evidence="1">Multi-pass membrane protein</topology>
    </subcellularLocation>
</comment>
<feature type="transmembrane region" description="Helical" evidence="10">
    <location>
        <begin position="181"/>
        <end position="201"/>
    </location>
</feature>
<dbReference type="InterPro" id="IPR011527">
    <property type="entry name" value="ABC1_TM_dom"/>
</dbReference>
<dbReference type="GO" id="GO:0005524">
    <property type="term" value="F:ATP binding"/>
    <property type="evidence" value="ECO:0007669"/>
    <property type="project" value="UniProtKB-KW"/>
</dbReference>
<dbReference type="Proteomes" id="UP000264445">
    <property type="component" value="Unassembled WGS sequence"/>
</dbReference>
<dbReference type="InterPro" id="IPR017871">
    <property type="entry name" value="ABC_transporter-like_CS"/>
</dbReference>
<reference evidence="13 14" key="1">
    <citation type="journal article" date="2018" name="Nat. Biotechnol.">
        <title>A standardized bacterial taxonomy based on genome phylogeny substantially revises the tree of life.</title>
        <authorList>
            <person name="Parks D.H."/>
            <person name="Chuvochina M."/>
            <person name="Waite D.W."/>
            <person name="Rinke C."/>
            <person name="Skarshewski A."/>
            <person name="Chaumeil P.A."/>
            <person name="Hugenholtz P."/>
        </authorList>
    </citation>
    <scope>NUCLEOTIDE SEQUENCE [LARGE SCALE GENOMIC DNA]</scope>
    <source>
        <strain evidence="13">UBA12544</strain>
    </source>
</reference>
<keyword evidence="7 10" id="KW-1133">Transmembrane helix</keyword>